<accession>A0A223I100</accession>
<dbReference type="AlphaFoldDB" id="A0A223I100"/>
<organism evidence="2 3">
    <name type="scientific">Thermoanaerobacterium thermosaccharolyticum</name>
    <name type="common">Clostridium thermosaccharolyticum</name>
    <dbReference type="NCBI Taxonomy" id="1517"/>
    <lineage>
        <taxon>Bacteria</taxon>
        <taxon>Bacillati</taxon>
        <taxon>Bacillota</taxon>
        <taxon>Clostridia</taxon>
        <taxon>Thermoanaerobacterales</taxon>
        <taxon>Thermoanaerobacteraceae</taxon>
        <taxon>Thermoanaerobacterium</taxon>
    </lineage>
</organism>
<keyword evidence="1" id="KW-1133">Transmembrane helix</keyword>
<name>A0A223I100_THETR</name>
<dbReference type="Proteomes" id="UP000214975">
    <property type="component" value="Chromosome"/>
</dbReference>
<evidence type="ECO:0000313" key="2">
    <source>
        <dbReference type="EMBL" id="AST58369.1"/>
    </source>
</evidence>
<sequence>MFPARPLAIQKSHGNSTRFNAFYAKPPLFRERKFMIRDLLTDILLCITMYICIFNISFF</sequence>
<protein>
    <submittedName>
        <fullName evidence="2">Uncharacterized protein</fullName>
    </submittedName>
</protein>
<feature type="transmembrane region" description="Helical" evidence="1">
    <location>
        <begin position="39"/>
        <end position="58"/>
    </location>
</feature>
<gene>
    <name evidence="2" type="ORF">Thert_02489</name>
</gene>
<evidence type="ECO:0000313" key="3">
    <source>
        <dbReference type="Proteomes" id="UP000214975"/>
    </source>
</evidence>
<keyword evidence="1" id="KW-0812">Transmembrane</keyword>
<reference evidence="2 3" key="1">
    <citation type="submission" date="2016-08" db="EMBL/GenBank/DDBJ databases">
        <title>A novel genetic cassette of butanologenic Thermoanaerobacterium thermosaccharolyticum that directly convert cellulose to butanol.</title>
        <authorList>
            <person name="Li T."/>
            <person name="He J."/>
        </authorList>
    </citation>
    <scope>NUCLEOTIDE SEQUENCE [LARGE SCALE GENOMIC DNA]</scope>
    <source>
        <strain evidence="2 3">TG57</strain>
    </source>
</reference>
<dbReference type="EMBL" id="CP016893">
    <property type="protein sequence ID" value="AST58369.1"/>
    <property type="molecule type" value="Genomic_DNA"/>
</dbReference>
<evidence type="ECO:0000256" key="1">
    <source>
        <dbReference type="SAM" id="Phobius"/>
    </source>
</evidence>
<keyword evidence="1" id="KW-0472">Membrane</keyword>
<proteinExistence type="predicted"/>